<evidence type="ECO:0000313" key="1">
    <source>
        <dbReference type="EMBL" id="PRX50276.1"/>
    </source>
</evidence>
<dbReference type="RefSeq" id="WP_281259342.1">
    <property type="nucleotide sequence ID" value="NZ_PVNH01000002.1"/>
</dbReference>
<evidence type="ECO:0000313" key="2">
    <source>
        <dbReference type="Proteomes" id="UP000238362"/>
    </source>
</evidence>
<dbReference type="AlphaFoldDB" id="A0A2T0M0Z2"/>
<gene>
    <name evidence="1" type="ORF">B0I33_102395</name>
</gene>
<dbReference type="EMBL" id="PVNH01000002">
    <property type="protein sequence ID" value="PRX50276.1"/>
    <property type="molecule type" value="Genomic_DNA"/>
</dbReference>
<comment type="caution">
    <text evidence="1">The sequence shown here is derived from an EMBL/GenBank/DDBJ whole genome shotgun (WGS) entry which is preliminary data.</text>
</comment>
<reference evidence="1 2" key="1">
    <citation type="submission" date="2018-03" db="EMBL/GenBank/DDBJ databases">
        <title>Genomic Encyclopedia of Type Strains, Phase III (KMG-III): the genomes of soil and plant-associated and newly described type strains.</title>
        <authorList>
            <person name="Whitman W."/>
        </authorList>
    </citation>
    <scope>NUCLEOTIDE SEQUENCE [LARGE SCALE GENOMIC DNA]</scope>
    <source>
        <strain evidence="1 2">CGMCC 4.7125</strain>
    </source>
</reference>
<protein>
    <submittedName>
        <fullName evidence="1">Uncharacterized protein</fullName>
    </submittedName>
</protein>
<accession>A0A2T0M0Z2</accession>
<proteinExistence type="predicted"/>
<organism evidence="1 2">
    <name type="scientific">Prauserella shujinwangii</name>
    <dbReference type="NCBI Taxonomy" id="1453103"/>
    <lineage>
        <taxon>Bacteria</taxon>
        <taxon>Bacillati</taxon>
        <taxon>Actinomycetota</taxon>
        <taxon>Actinomycetes</taxon>
        <taxon>Pseudonocardiales</taxon>
        <taxon>Pseudonocardiaceae</taxon>
        <taxon>Prauserella</taxon>
    </lineage>
</organism>
<name>A0A2T0M0Z2_9PSEU</name>
<dbReference type="Proteomes" id="UP000238362">
    <property type="component" value="Unassembled WGS sequence"/>
</dbReference>
<keyword evidence="2" id="KW-1185">Reference proteome</keyword>
<sequence>MPGQSADEAGTPAPRPLLARADLLVAAAGLASGAFGAVAY</sequence>